<sequence>MSADGVGRGRTDGGPILSVEELRTLLAGAFPGRAGEGGTVEVLGPGTARMILDPLLAMARPGNIVSGPTLMTLADHVAYAVILAHTGPMLMAVTHTLTMSFLRACRFERIVADATILKMGRRLVTVDVRIWQGSEAGIVAQATVGYTLPSG</sequence>
<dbReference type="InterPro" id="IPR029069">
    <property type="entry name" value="HotDog_dom_sf"/>
</dbReference>
<protein>
    <submittedName>
        <fullName evidence="2">PaaI family thioesterase</fullName>
    </submittedName>
</protein>
<dbReference type="EMBL" id="SSTI01000010">
    <property type="protein sequence ID" value="THG38700.1"/>
    <property type="molecule type" value="Genomic_DNA"/>
</dbReference>
<comment type="caution">
    <text evidence="2">The sequence shown here is derived from an EMBL/GenBank/DDBJ whole genome shotgun (WGS) entry which is preliminary data.</text>
</comment>
<dbReference type="SUPFAM" id="SSF54637">
    <property type="entry name" value="Thioesterase/thiol ester dehydrase-isomerase"/>
    <property type="match status" value="1"/>
</dbReference>
<reference evidence="2 3" key="1">
    <citation type="submission" date="2019-04" db="EMBL/GenBank/DDBJ databases">
        <title>Microbes associate with the intestines of laboratory mice.</title>
        <authorList>
            <person name="Navarre W."/>
            <person name="Wong E."/>
            <person name="Huang K.C."/>
            <person name="Tropini C."/>
            <person name="Ng K."/>
            <person name="Yu B."/>
        </authorList>
    </citation>
    <scope>NUCLEOTIDE SEQUENCE [LARGE SCALE GENOMIC DNA]</scope>
    <source>
        <strain evidence="2 3">NM83_B4-11</strain>
    </source>
</reference>
<dbReference type="CDD" id="cd03443">
    <property type="entry name" value="PaaI_thioesterase"/>
    <property type="match status" value="1"/>
</dbReference>
<gene>
    <name evidence="2" type="ORF">E5988_14055</name>
</gene>
<dbReference type="Proteomes" id="UP000308038">
    <property type="component" value="Unassembled WGS sequence"/>
</dbReference>
<feature type="domain" description="Thioesterase" evidence="1">
    <location>
        <begin position="63"/>
        <end position="135"/>
    </location>
</feature>
<evidence type="ECO:0000313" key="3">
    <source>
        <dbReference type="Proteomes" id="UP000308038"/>
    </source>
</evidence>
<evidence type="ECO:0000313" key="2">
    <source>
        <dbReference type="EMBL" id="THG38700.1"/>
    </source>
</evidence>
<dbReference type="Gene3D" id="3.10.129.10">
    <property type="entry name" value="Hotdog Thioesterase"/>
    <property type="match status" value="1"/>
</dbReference>
<evidence type="ECO:0000259" key="1">
    <source>
        <dbReference type="Pfam" id="PF03061"/>
    </source>
</evidence>
<name>A0ABY2QF60_9SPHN</name>
<accession>A0ABY2QF60</accession>
<dbReference type="Pfam" id="PF03061">
    <property type="entry name" value="4HBT"/>
    <property type="match status" value="1"/>
</dbReference>
<proteinExistence type="predicted"/>
<dbReference type="InterPro" id="IPR006683">
    <property type="entry name" value="Thioestr_dom"/>
</dbReference>
<keyword evidence="3" id="KW-1185">Reference proteome</keyword>
<dbReference type="RefSeq" id="WP_136452080.1">
    <property type="nucleotide sequence ID" value="NZ_SSTI01000010.1"/>
</dbReference>
<organism evidence="2 3">
    <name type="scientific">Sphingomonas olei</name>
    <dbReference type="NCBI Taxonomy" id="1886787"/>
    <lineage>
        <taxon>Bacteria</taxon>
        <taxon>Pseudomonadati</taxon>
        <taxon>Pseudomonadota</taxon>
        <taxon>Alphaproteobacteria</taxon>
        <taxon>Sphingomonadales</taxon>
        <taxon>Sphingomonadaceae</taxon>
        <taxon>Sphingomonas</taxon>
    </lineage>
</organism>